<gene>
    <name evidence="1" type="ORF">GBAR_LOCUS29791</name>
</gene>
<sequence length="57" mass="6256">MVSTNTKARMAATNSRMMITTNAIMYCERRGLHMAQAPMIPIDATTIVMIPPTSSRA</sequence>
<feature type="non-terminal residue" evidence="1">
    <location>
        <position position="57"/>
    </location>
</feature>
<comment type="caution">
    <text evidence="1">The sequence shown here is derived from an EMBL/GenBank/DDBJ whole genome shotgun (WGS) entry which is preliminary data.</text>
</comment>
<evidence type="ECO:0000313" key="1">
    <source>
        <dbReference type="EMBL" id="CAI8054609.1"/>
    </source>
</evidence>
<keyword evidence="2" id="KW-1185">Reference proteome</keyword>
<protein>
    <submittedName>
        <fullName evidence="1">Uncharacterized protein</fullName>
    </submittedName>
</protein>
<proteinExistence type="predicted"/>
<dbReference type="AlphaFoldDB" id="A0AA35XEP2"/>
<organism evidence="1 2">
    <name type="scientific">Geodia barretti</name>
    <name type="common">Barrett's horny sponge</name>
    <dbReference type="NCBI Taxonomy" id="519541"/>
    <lineage>
        <taxon>Eukaryota</taxon>
        <taxon>Metazoa</taxon>
        <taxon>Porifera</taxon>
        <taxon>Demospongiae</taxon>
        <taxon>Heteroscleromorpha</taxon>
        <taxon>Tetractinellida</taxon>
        <taxon>Astrophorina</taxon>
        <taxon>Geodiidae</taxon>
        <taxon>Geodia</taxon>
    </lineage>
</organism>
<name>A0AA35XEP2_GEOBA</name>
<dbReference type="Proteomes" id="UP001174909">
    <property type="component" value="Unassembled WGS sequence"/>
</dbReference>
<evidence type="ECO:0000313" key="2">
    <source>
        <dbReference type="Proteomes" id="UP001174909"/>
    </source>
</evidence>
<dbReference type="EMBL" id="CASHTH010004202">
    <property type="protein sequence ID" value="CAI8054609.1"/>
    <property type="molecule type" value="Genomic_DNA"/>
</dbReference>
<reference evidence="1" key="1">
    <citation type="submission" date="2023-03" db="EMBL/GenBank/DDBJ databases">
        <authorList>
            <person name="Steffen K."/>
            <person name="Cardenas P."/>
        </authorList>
    </citation>
    <scope>NUCLEOTIDE SEQUENCE</scope>
</reference>
<accession>A0AA35XEP2</accession>